<evidence type="ECO:0000313" key="11">
    <source>
        <dbReference type="Ensembl" id="ENSCRFP00000017598.1"/>
    </source>
</evidence>
<feature type="domain" description="BTB" evidence="10">
    <location>
        <begin position="202"/>
        <end position="269"/>
    </location>
</feature>
<dbReference type="CDD" id="cd18286">
    <property type="entry name" value="BTB2_POZ_BTBD8"/>
    <property type="match status" value="1"/>
</dbReference>
<sequence length="383" mass="41991">MARCGGGAAPKGPGPAAVERQRLKEALAEQLRQDLDRLLAEGTHSDVTFQVGDEEVQLHRAVLLARAPLVCEALAGGQLHLDGMEAAELREFLRILYSSDINLKEIEELFMRKIQESNTTTLQVAQKNVNCSGQSKRTAVDQNTPSGAVQKEVVCLSGIEEEIPEAVIDAQSDKATAGNSKVETASVLGEDLLMLYKKCCCPDINICVEGKDFQAHRAILCARSSYFAAMLSGSWAESSQEHITLQGISHTEMNVILHFIYGAILDFPDEVDVGRMLGIADMYGLDGLKEVAIYILKKDYCNFFQKPVPGKQQPVLECMAIAHSFGVENLYAACMKWVGKHFARCFSEKSFANLPTELQNNCLVMLINSLTSGGHWLLGITSY</sequence>
<name>A0A8C3R9T4_9PASS</name>
<evidence type="ECO:0000256" key="1">
    <source>
        <dbReference type="ARBA" id="ARBA00004132"/>
    </source>
</evidence>
<evidence type="ECO:0000256" key="6">
    <source>
        <dbReference type="ARBA" id="ARBA00034106"/>
    </source>
</evidence>
<comment type="function">
    <text evidence="7">Involved in clathrin-mediated endocytosis at the synapse. Plays a role in neuronal development and in synaptic vesicle recycling in mature neurons, a process required for normal synaptic transmission.</text>
</comment>
<reference evidence="11" key="1">
    <citation type="submission" date="2025-08" db="UniProtKB">
        <authorList>
            <consortium name="Ensembl"/>
        </authorList>
    </citation>
    <scope>IDENTIFICATION</scope>
</reference>
<comment type="subcellular location">
    <subcellularLocation>
        <location evidence="1">Cytoplasmic vesicle</location>
        <location evidence="1">Clathrin-coated vesicle</location>
    </subcellularLocation>
    <subcellularLocation>
        <location evidence="6">Presynapse</location>
    </subcellularLocation>
</comment>
<evidence type="ECO:0000256" key="9">
    <source>
        <dbReference type="ARBA" id="ARBA00070114"/>
    </source>
</evidence>
<evidence type="ECO:0000256" key="4">
    <source>
        <dbReference type="ARBA" id="ARBA00023273"/>
    </source>
</evidence>
<feature type="domain" description="BTB" evidence="10">
    <location>
        <begin position="45"/>
        <end position="105"/>
    </location>
</feature>
<dbReference type="InterPro" id="IPR011333">
    <property type="entry name" value="SKP1/BTB/POZ_sf"/>
</dbReference>
<evidence type="ECO:0000256" key="8">
    <source>
        <dbReference type="ARBA" id="ARBA00063994"/>
    </source>
</evidence>
<dbReference type="GO" id="GO:0098793">
    <property type="term" value="C:presynapse"/>
    <property type="evidence" value="ECO:0007669"/>
    <property type="project" value="UniProtKB-SubCell"/>
</dbReference>
<proteinExistence type="predicted"/>
<protein>
    <recommendedName>
        <fullName evidence="9">BTB/POZ domain-containing protein 8</fullName>
    </recommendedName>
</protein>
<organism evidence="11 12">
    <name type="scientific">Cyanoderma ruficeps</name>
    <name type="common">rufous-capped babbler</name>
    <dbReference type="NCBI Taxonomy" id="181631"/>
    <lineage>
        <taxon>Eukaryota</taxon>
        <taxon>Metazoa</taxon>
        <taxon>Chordata</taxon>
        <taxon>Craniata</taxon>
        <taxon>Vertebrata</taxon>
        <taxon>Euteleostomi</taxon>
        <taxon>Archelosauria</taxon>
        <taxon>Archosauria</taxon>
        <taxon>Dinosauria</taxon>
        <taxon>Saurischia</taxon>
        <taxon>Theropoda</taxon>
        <taxon>Coelurosauria</taxon>
        <taxon>Aves</taxon>
        <taxon>Neognathae</taxon>
        <taxon>Neoaves</taxon>
        <taxon>Telluraves</taxon>
        <taxon>Australaves</taxon>
        <taxon>Passeriformes</taxon>
        <taxon>Sylvioidea</taxon>
        <taxon>Timaliidae</taxon>
        <taxon>Cyanoderma</taxon>
    </lineage>
</organism>
<dbReference type="Ensembl" id="ENSCRFT00000018204.1">
    <property type="protein sequence ID" value="ENSCRFP00000017598.1"/>
    <property type="gene ID" value="ENSCRFG00000013413.1"/>
</dbReference>
<dbReference type="GO" id="GO:0030136">
    <property type="term" value="C:clathrin-coated vesicle"/>
    <property type="evidence" value="ECO:0007669"/>
    <property type="project" value="UniProtKB-SubCell"/>
</dbReference>
<accession>A0A8C3R9T4</accession>
<dbReference type="InterPro" id="IPR043225">
    <property type="entry name" value="BACK_BTBD8"/>
</dbReference>
<evidence type="ECO:0000259" key="10">
    <source>
        <dbReference type="PROSITE" id="PS50097"/>
    </source>
</evidence>
<evidence type="ECO:0000256" key="2">
    <source>
        <dbReference type="ARBA" id="ARBA00022737"/>
    </source>
</evidence>
<reference evidence="11" key="2">
    <citation type="submission" date="2025-09" db="UniProtKB">
        <authorList>
            <consortium name="Ensembl"/>
        </authorList>
    </citation>
    <scope>IDENTIFICATION</scope>
</reference>
<keyword evidence="2" id="KW-0677">Repeat</keyword>
<dbReference type="AlphaFoldDB" id="A0A8C3R9T4"/>
<dbReference type="Proteomes" id="UP000694396">
    <property type="component" value="Unplaced"/>
</dbReference>
<evidence type="ECO:0000313" key="12">
    <source>
        <dbReference type="Proteomes" id="UP000694396"/>
    </source>
</evidence>
<keyword evidence="3" id="KW-0770">Synapse</keyword>
<evidence type="ECO:0000256" key="5">
    <source>
        <dbReference type="ARBA" id="ARBA00023329"/>
    </source>
</evidence>
<dbReference type="SMART" id="SM00225">
    <property type="entry name" value="BTB"/>
    <property type="match status" value="2"/>
</dbReference>
<dbReference type="FunFam" id="3.30.710.10:FF:000129">
    <property type="entry name" value="BTB/POZ domain-containing protein 8"/>
    <property type="match status" value="1"/>
</dbReference>
<dbReference type="PROSITE" id="PS50097">
    <property type="entry name" value="BTB"/>
    <property type="match status" value="2"/>
</dbReference>
<keyword evidence="4" id="KW-0966">Cell projection</keyword>
<comment type="subunit">
    <text evidence="8">Interacts (via N-terminus) with adapter protein complex AP-2 subunits alpha (AP2A1) and beta (AP2B1).</text>
</comment>
<dbReference type="CDD" id="cd18490">
    <property type="entry name" value="BACK_BTBD8"/>
    <property type="match status" value="1"/>
</dbReference>
<dbReference type="InterPro" id="IPR000210">
    <property type="entry name" value="BTB/POZ_dom"/>
</dbReference>
<keyword evidence="12" id="KW-1185">Reference proteome</keyword>
<keyword evidence="5" id="KW-0968">Cytoplasmic vesicle</keyword>
<dbReference type="SUPFAM" id="SSF54695">
    <property type="entry name" value="POZ domain"/>
    <property type="match status" value="2"/>
</dbReference>
<dbReference type="PANTHER" id="PTHR22427:SF2">
    <property type="entry name" value="BTB_POZ DOMAIN-CONTAINING PROTEIN 8"/>
    <property type="match status" value="1"/>
</dbReference>
<evidence type="ECO:0000256" key="3">
    <source>
        <dbReference type="ARBA" id="ARBA00023018"/>
    </source>
</evidence>
<dbReference type="PANTHER" id="PTHR22427">
    <property type="entry name" value="GH15728P"/>
    <property type="match status" value="1"/>
</dbReference>
<dbReference type="Gene3D" id="3.30.710.10">
    <property type="entry name" value="Potassium Channel Kv1.1, Chain A"/>
    <property type="match status" value="2"/>
</dbReference>
<evidence type="ECO:0000256" key="7">
    <source>
        <dbReference type="ARBA" id="ARBA00058836"/>
    </source>
</evidence>
<dbReference type="Pfam" id="PF26017">
    <property type="entry name" value="BACK_BTBD8"/>
    <property type="match status" value="1"/>
</dbReference>
<dbReference type="Pfam" id="PF00651">
    <property type="entry name" value="BTB"/>
    <property type="match status" value="2"/>
</dbReference>